<sequence>MAKVIPSNIFIGLAGWVVFVSQPVQADNQPSIHLQQQKQQQYQQQVLEQRLEAKAPTVKLSNDISSASNLKFPKEFPCFFIHQVTLSGQEDLPHWLPLQRLADQANGHCLGSQGINLLMGNIQDRLVSHGWVTSRVLAPQQDLREGKLKLVVLAGKIHRVTKTLESNHYVTLYTAIPAHKGNLFDLRDMEQGLENLQRLPTVQAKMELVPAAKPGESDIIIHREQSRYWRVGAWIDDSGNKSTGRYQSGLMFALDNPTSLSDLLYMTVSRDLGFVGKKSTKNYSAHYSVPFGYWLFGITGSHYTYAQTVAGYHNDALYGGEGSSLTTQLSRILHRNATSKTTAAYQVSLRQNKNFIDKNKVEGQERRTTAWKLKLNHRHYLGTAILDTSVSYQRGTRWFGAQPAFEEWRSGADHATALSKILQWSADLEVPFNISKQQFRYQANYQRQMSNTKLTPQEQFNIGNRWTVRGFDGERTLSADRGWYLQNTLAWKTPLPSQELYLGVDYGEIGGRGMDGNPLIGRHLAGGIAGIRGNLNIINISYDFAVGTPFSKPDWFKTDHKNVNFSVNWNY</sequence>
<dbReference type="Gene3D" id="3.10.20.310">
    <property type="entry name" value="membrane protein fhac"/>
    <property type="match status" value="1"/>
</dbReference>
<evidence type="ECO:0000256" key="4">
    <source>
        <dbReference type="ARBA" id="ARBA00022452"/>
    </source>
</evidence>
<dbReference type="InterPro" id="IPR034746">
    <property type="entry name" value="POTRA"/>
</dbReference>
<evidence type="ECO:0000256" key="9">
    <source>
        <dbReference type="ARBA" id="ARBA00023237"/>
    </source>
</evidence>
<dbReference type="Proteomes" id="UP000224871">
    <property type="component" value="Unassembled WGS sequence"/>
</dbReference>
<evidence type="ECO:0000313" key="12">
    <source>
        <dbReference type="EMBL" id="SIP73495.1"/>
    </source>
</evidence>
<evidence type="ECO:0000313" key="11">
    <source>
        <dbReference type="EMBL" id="PHM30206.1"/>
    </source>
</evidence>
<evidence type="ECO:0000256" key="3">
    <source>
        <dbReference type="ARBA" id="ARBA00022448"/>
    </source>
</evidence>
<dbReference type="GO" id="GO:0098046">
    <property type="term" value="C:type V protein secretion system complex"/>
    <property type="evidence" value="ECO:0007669"/>
    <property type="project" value="TreeGrafter"/>
</dbReference>
<dbReference type="InterPro" id="IPR005565">
    <property type="entry name" value="Hemolysn_activator_HlyB_C"/>
</dbReference>
<dbReference type="PROSITE" id="PS51779">
    <property type="entry name" value="POTRA"/>
    <property type="match status" value="1"/>
</dbReference>
<feature type="domain" description="POTRA" evidence="10">
    <location>
        <begin position="79"/>
        <end position="155"/>
    </location>
</feature>
<keyword evidence="4" id="KW-1134">Transmembrane beta strand</keyword>
<dbReference type="PANTHER" id="PTHR34597:SF3">
    <property type="entry name" value="OUTER MEMBRANE TRANSPORTER CDIB"/>
    <property type="match status" value="1"/>
</dbReference>
<proteinExistence type="inferred from homology"/>
<dbReference type="EMBL" id="NIBU01000063">
    <property type="protein sequence ID" value="PHM30206.1"/>
    <property type="molecule type" value="Genomic_DNA"/>
</dbReference>
<keyword evidence="9" id="KW-0998">Cell outer membrane</keyword>
<evidence type="ECO:0000256" key="8">
    <source>
        <dbReference type="ARBA" id="ARBA00023136"/>
    </source>
</evidence>
<dbReference type="AlphaFoldDB" id="A0A1N6MX92"/>
<evidence type="ECO:0000256" key="1">
    <source>
        <dbReference type="ARBA" id="ARBA00004442"/>
    </source>
</evidence>
<evidence type="ECO:0000256" key="7">
    <source>
        <dbReference type="ARBA" id="ARBA00023065"/>
    </source>
</evidence>
<gene>
    <name evidence="11" type="ORF">Xinn_03424</name>
    <name evidence="12" type="ORF">XIS1_260016</name>
</gene>
<accession>A0A1N6MX92</accession>
<dbReference type="RefSeq" id="WP_086953038.1">
    <property type="nucleotide sequence ID" value="NZ_CAWNQC010000263.1"/>
</dbReference>
<dbReference type="Pfam" id="PF08479">
    <property type="entry name" value="POTRA_2"/>
    <property type="match status" value="1"/>
</dbReference>
<evidence type="ECO:0000313" key="13">
    <source>
        <dbReference type="Proteomes" id="UP000196435"/>
    </source>
</evidence>
<reference evidence="12" key="1">
    <citation type="submission" date="2016-12" db="EMBL/GenBank/DDBJ databases">
        <authorList>
            <person name="Song W.-J."/>
            <person name="Kurnit D.M."/>
        </authorList>
    </citation>
    <scope>NUCLEOTIDE SEQUENCE [LARGE SCALE GENOMIC DNA]</scope>
    <source>
        <strain evidence="12">HGB1681</strain>
    </source>
</reference>
<name>A0A1N6MX92_9GAMM</name>
<evidence type="ECO:0000313" key="14">
    <source>
        <dbReference type="Proteomes" id="UP000224871"/>
    </source>
</evidence>
<keyword evidence="3" id="KW-0813">Transport</keyword>
<organism evidence="12 13">
    <name type="scientific">Xenorhabdus innexi</name>
    <dbReference type="NCBI Taxonomy" id="290109"/>
    <lineage>
        <taxon>Bacteria</taxon>
        <taxon>Pseudomonadati</taxon>
        <taxon>Pseudomonadota</taxon>
        <taxon>Gammaproteobacteria</taxon>
        <taxon>Enterobacterales</taxon>
        <taxon>Morganellaceae</taxon>
        <taxon>Xenorhabdus</taxon>
    </lineage>
</organism>
<keyword evidence="7" id="KW-0406">Ion transport</keyword>
<dbReference type="EMBL" id="FTLG01000166">
    <property type="protein sequence ID" value="SIP73495.1"/>
    <property type="molecule type" value="Genomic_DNA"/>
</dbReference>
<dbReference type="Pfam" id="PF17287">
    <property type="entry name" value="POTRA_3"/>
    <property type="match status" value="1"/>
</dbReference>
<dbReference type="GO" id="GO:0006811">
    <property type="term" value="P:monoatomic ion transport"/>
    <property type="evidence" value="ECO:0007669"/>
    <property type="project" value="UniProtKB-KW"/>
</dbReference>
<dbReference type="FunFam" id="3.10.20.310:FF:000018">
    <property type="entry name" value="ShlB/FhaC/HecB family hemolysin secretion/activation protein"/>
    <property type="match status" value="1"/>
</dbReference>
<dbReference type="PANTHER" id="PTHR34597">
    <property type="entry name" value="SLR1661 PROTEIN"/>
    <property type="match status" value="1"/>
</dbReference>
<comment type="similarity">
    <text evidence="2">Belongs to the TPS (TC 1.B.20) family.</text>
</comment>
<evidence type="ECO:0000256" key="2">
    <source>
        <dbReference type="ARBA" id="ARBA00009055"/>
    </source>
</evidence>
<protein>
    <submittedName>
        <fullName evidence="11">Hemolysin activation protein HecB</fullName>
    </submittedName>
    <submittedName>
        <fullName evidence="12">Putative hemolysin activation/secretion protein</fullName>
    </submittedName>
</protein>
<dbReference type="PIRSF" id="PIRSF029745">
    <property type="entry name" value="FhaC"/>
    <property type="match status" value="1"/>
</dbReference>
<dbReference type="GO" id="GO:0008320">
    <property type="term" value="F:protein transmembrane transporter activity"/>
    <property type="evidence" value="ECO:0007669"/>
    <property type="project" value="TreeGrafter"/>
</dbReference>
<evidence type="ECO:0000259" key="10">
    <source>
        <dbReference type="PROSITE" id="PS51779"/>
    </source>
</evidence>
<comment type="subcellular location">
    <subcellularLocation>
        <location evidence="1">Cell outer membrane</location>
    </subcellularLocation>
</comment>
<dbReference type="Pfam" id="PF03865">
    <property type="entry name" value="ShlB"/>
    <property type="match status" value="1"/>
</dbReference>
<dbReference type="InterPro" id="IPR035251">
    <property type="entry name" value="ShlB_POTRA"/>
</dbReference>
<evidence type="ECO:0000256" key="6">
    <source>
        <dbReference type="ARBA" id="ARBA00022927"/>
    </source>
</evidence>
<dbReference type="OrthoDB" id="290122at2"/>
<dbReference type="InterPro" id="IPR027282">
    <property type="entry name" value="TPS"/>
</dbReference>
<dbReference type="FunFam" id="2.40.160.50:FF:000009">
    <property type="entry name" value="Putative hemolysin activator protein"/>
    <property type="match status" value="1"/>
</dbReference>
<dbReference type="GO" id="GO:0009279">
    <property type="term" value="C:cell outer membrane"/>
    <property type="evidence" value="ECO:0007669"/>
    <property type="project" value="UniProtKB-SubCell"/>
</dbReference>
<keyword evidence="5" id="KW-0812">Transmembrane</keyword>
<keyword evidence="8" id="KW-0472">Membrane</keyword>
<keyword evidence="14" id="KW-1185">Reference proteome</keyword>
<dbReference type="InterPro" id="IPR013686">
    <property type="entry name" value="Polypept-transport_assoc_ShlB"/>
</dbReference>
<reference evidence="13" key="2">
    <citation type="submission" date="2016-12" db="EMBL/GenBank/DDBJ databases">
        <authorList>
            <person name="Gaudriault S."/>
        </authorList>
    </citation>
    <scope>NUCLEOTIDE SEQUENCE [LARGE SCALE GENOMIC DNA]</scope>
    <source>
        <strain evidence="13">HGB1681 (deposited as PTA-6826 in the American Type Culture Collection)</strain>
    </source>
</reference>
<dbReference type="Proteomes" id="UP000196435">
    <property type="component" value="Unassembled WGS sequence"/>
</dbReference>
<dbReference type="Gene3D" id="2.40.160.50">
    <property type="entry name" value="membrane protein fhac: a member of the omp85/tpsb transporter family"/>
    <property type="match status" value="1"/>
</dbReference>
<evidence type="ECO:0000256" key="5">
    <source>
        <dbReference type="ARBA" id="ARBA00022692"/>
    </source>
</evidence>
<dbReference type="GO" id="GO:0046819">
    <property type="term" value="P:protein secretion by the type V secretion system"/>
    <property type="evidence" value="ECO:0007669"/>
    <property type="project" value="TreeGrafter"/>
</dbReference>
<dbReference type="InterPro" id="IPR051544">
    <property type="entry name" value="TPS_OM_transporter"/>
</dbReference>
<keyword evidence="6" id="KW-0653">Protein transport</keyword>
<reference evidence="11 14" key="3">
    <citation type="journal article" date="2017" name="Nat. Microbiol.">
        <title>Natural product diversity associated with the nematode symbionts Photorhabdus and Xenorhabdus.</title>
        <authorList>
            <person name="Tobias N.J."/>
            <person name="Wolff H."/>
            <person name="Djahanschiri B."/>
            <person name="Grundmann F."/>
            <person name="Kronenwerth M."/>
            <person name="Shi Y.M."/>
            <person name="Simonyi S."/>
            <person name="Grun P."/>
            <person name="Shapiro-Ilan D."/>
            <person name="Pidot S.J."/>
            <person name="Stinear T.P."/>
            <person name="Ebersberger I."/>
            <person name="Bode H.B."/>
        </authorList>
    </citation>
    <scope>NUCLEOTIDE SEQUENCE [LARGE SCALE GENOMIC DNA]</scope>
    <source>
        <strain evidence="11 14">DSM 16336</strain>
    </source>
</reference>